<dbReference type="InterPro" id="IPR016024">
    <property type="entry name" value="ARM-type_fold"/>
</dbReference>
<evidence type="ECO:0000256" key="2">
    <source>
        <dbReference type="ARBA" id="ARBA00009252"/>
    </source>
</evidence>
<evidence type="ECO:0000259" key="8">
    <source>
        <dbReference type="Pfam" id="PF12830"/>
    </source>
</evidence>
<keyword evidence="3 6" id="KW-0677">Repeat</keyword>
<keyword evidence="10" id="KW-1185">Reference proteome</keyword>
<feature type="domain" description="Sister chromatid cohesion C-terminal" evidence="8">
    <location>
        <begin position="1471"/>
        <end position="1642"/>
    </location>
</feature>
<proteinExistence type="inferred from homology"/>
<organism evidence="9 10">
    <name type="scientific">Tetradesmus obliquus</name>
    <name type="common">Green alga</name>
    <name type="synonym">Acutodesmus obliquus</name>
    <dbReference type="NCBI Taxonomy" id="3088"/>
    <lineage>
        <taxon>Eukaryota</taxon>
        <taxon>Viridiplantae</taxon>
        <taxon>Chlorophyta</taxon>
        <taxon>core chlorophytes</taxon>
        <taxon>Chlorophyceae</taxon>
        <taxon>CS clade</taxon>
        <taxon>Sphaeropleales</taxon>
        <taxon>Scenedesmaceae</taxon>
        <taxon>Tetradesmus</taxon>
    </lineage>
</organism>
<evidence type="ECO:0000256" key="3">
    <source>
        <dbReference type="ARBA" id="ARBA00022737"/>
    </source>
</evidence>
<feature type="compositionally biased region" description="Low complexity" evidence="7">
    <location>
        <begin position="105"/>
        <end position="130"/>
    </location>
</feature>
<sequence length="1936" mass="203077">MFDAAGFQMPQARLPTIVTSEINGLPFPLPAEPGQAANTSNSLVPSAAVLTAVGAALLNADIRHLRPRLPQPSFVASPGSLEQAVLHINQHAFSYAAHPHPPADVQQAAGQQQGRQKQQVQPPQQQLLQQHAAAEPGKASGTARLLPDAEKQVSAAKRRKKAAVTADEEFVGRVMDAQQVAAGVAADISSFLSKAADLQVAHAASVAAGSSSAEEAEDEQKQQPKKRRAAKAAKRAAQDGKLSQPFLPAAMLAELQASLSNAKQAGVTSQLDEEQLRQLLRALLGHVQLGIDLPLDEHDVASSATSKTVAASLEAACCCLQVLAAPGLANSLYMEELVTATVQLAKSQLQYNVLAFHDAQYKRLYRPASADDAAQQGPGKKKAKAEAAGRVPQAVGDVRAKLELMLSLLAQVVDRVLLQVELLLPLVRVSLTCMSVDHLQLLQAEAIALAVSVFRAYPQQRGTLMDEVLTTVVSNISLLGSRGPPRLYEATDAAQKPLPIMMASALVMQLVQASAQLPAMDADVEAIQSAFKLACGYCDLFWHGVFARLPAAKAAKSDGAADFKAVMEALLADLLAVQMLPEWPVATILLRRFLKMLYSEHGLKHKDTAVKLAAVEFTGVLASRLCCDVLQAEKEAEEVQALLEGAEAAADPALNLEGSRQGQVFNSLLLDYLAAAPGGNSSSTGSSGAGGARRFVCSRMLHDAIFFRGRHSDNARLDKEALSLLLVQHRQLQDSSHLVLGPGMAELQLQRSQLVSLVRWWVVQGPLGAGRATLIKWLVEAGSRQGPDPNPATVRTKVFKCLGCVVEAESRVLSLPDVAAAVRAALDDDSVAVREATLELLAKLISTNPALAGEYFDVLVIASHDAGVSVRKRAIRSLWDCCTCPGFNRAAEAVVAVLQRAGDSEESMRGLVTKICGEMWFLEGSSFAGLSDGATGSTNASTTGGAEAHAVRTAAVRARELADVSLKVYEAGGKAIHVPLPADHPLVVILKEVLGTGSSSGAAAGGAAAKELAVLRAGAREVADALLTGVLQQQEQDDGVGGCGQFPYLLALHALCAADASLATPKADPQRFVRCLAPYISAAVVQQGILARSNSGATSGDAAKRAAANEDASRRAAEECLCLLAVLRALLLSLGAFEQEVMPQMASDLKVLINKQRYLQLLAAGCELLCTLAPLYLPAAVDISQMATKCYSLASGALQQPLQPTLTPNSPSAMHVAPKLLFILGQLCKQGAAVLDAAAEATPGMVSCAECLELCVALWYRPDMPNSPVGQRIRDASLQAMGQIVIGKPALMLQPLQLHLLSDQQDAAADAAAANRVSDRGSPNHSGGEAVAPAAADAAEQQQRLPGVARCAAEVYVAALAGSHSVGIKTRVLTNLVELLRSEEAALETRQAEDVAASSSARLASTKSLEVRAPLARVNGQTDTALGTSIVQRVWKDVVRLATATGAAGSGSASCATPGGGAQVAADAAVMRRRALDVIEVVLRCGLMGPWDAGAPLVAQLTDDVPETRAAALKVLQMACQKYNEYITNLLAPGVAAAYHFQRGLWLAKHRGQPLPRSPRPEVLEGLASMYQLLVAAEYKDAKTRARFLSNLLKPFAPACSLADAEAAAREDCHKLAFLVNVAAALPLRRADEPLLLIHAVNGHVSRQAQEVLDCLRRQLSARGLRAKMGLEDDADDDADAATAAAGGDTQAAAAAAGDEQAAAAAAQKQQRRLQPPFPVELLAPLKASLCLSMLLVLKQYLMAAYSLSDERVAGFELKGAKYQGEAKALASRDKRLPEFSLGVVNLRALGDATGDLLVEAFKTFRGLLDNDAANYREVSVLAALEEHEDDGAAAAAGGAAAAHHAGDASHAGLVVYTVDKKAAKARTAKGSAGRGAASTGGKRGGRGGGSTGGRGRGRGGSTGRGKGRKRRKGSDSDTEDESDEEWGAAPKKELF</sequence>
<evidence type="ECO:0000256" key="5">
    <source>
        <dbReference type="ARBA" id="ARBA00023306"/>
    </source>
</evidence>
<dbReference type="PANTHER" id="PTHR21704">
    <property type="entry name" value="NIPPED-B-LIKE PROTEIN DELANGIN SCC2-RELATED"/>
    <property type="match status" value="1"/>
</dbReference>
<dbReference type="InterPro" id="IPR033031">
    <property type="entry name" value="Scc2/Nipped-B"/>
</dbReference>
<dbReference type="GO" id="GO:0140588">
    <property type="term" value="P:chromatin looping"/>
    <property type="evidence" value="ECO:0007669"/>
    <property type="project" value="InterPro"/>
</dbReference>
<dbReference type="GO" id="GO:0090694">
    <property type="term" value="C:Scc2-Scc4 cohesin loading complex"/>
    <property type="evidence" value="ECO:0007669"/>
    <property type="project" value="TreeGrafter"/>
</dbReference>
<dbReference type="STRING" id="3088.A0A383WIR8"/>
<dbReference type="Pfam" id="PF12830">
    <property type="entry name" value="Nipped-B_C"/>
    <property type="match status" value="1"/>
</dbReference>
<comment type="similarity">
    <text evidence="2 6">Belongs to the SCC2/Nipped-B family.</text>
</comment>
<feature type="region of interest" description="Disordered" evidence="7">
    <location>
        <begin position="1866"/>
        <end position="1936"/>
    </location>
</feature>
<dbReference type="GO" id="GO:0003682">
    <property type="term" value="F:chromatin binding"/>
    <property type="evidence" value="ECO:0007669"/>
    <property type="project" value="TreeGrafter"/>
</dbReference>
<feature type="region of interest" description="Disordered" evidence="7">
    <location>
        <begin position="207"/>
        <end position="240"/>
    </location>
</feature>
<evidence type="ECO:0000256" key="6">
    <source>
        <dbReference type="RuleBase" id="RU364107"/>
    </source>
</evidence>
<name>A0A383WIR8_TETOB</name>
<evidence type="ECO:0000313" key="9">
    <source>
        <dbReference type="EMBL" id="SZX77365.1"/>
    </source>
</evidence>
<feature type="compositionally biased region" description="Basic residues" evidence="7">
    <location>
        <begin position="223"/>
        <end position="234"/>
    </location>
</feature>
<gene>
    <name evidence="9" type="ORF">BQ4739_LOCUS17722</name>
</gene>
<dbReference type="GO" id="GO:0034087">
    <property type="term" value="P:establishment of mitotic sister chromatid cohesion"/>
    <property type="evidence" value="ECO:0007669"/>
    <property type="project" value="TreeGrafter"/>
</dbReference>
<dbReference type="PANTHER" id="PTHR21704:SF18">
    <property type="entry name" value="NIPPED-B-LIKE PROTEIN"/>
    <property type="match status" value="1"/>
</dbReference>
<keyword evidence="4 6" id="KW-0539">Nucleus</keyword>
<evidence type="ECO:0000313" key="10">
    <source>
        <dbReference type="Proteomes" id="UP000256970"/>
    </source>
</evidence>
<dbReference type="GO" id="GO:0010468">
    <property type="term" value="P:regulation of gene expression"/>
    <property type="evidence" value="ECO:0007669"/>
    <property type="project" value="InterPro"/>
</dbReference>
<dbReference type="SUPFAM" id="SSF48371">
    <property type="entry name" value="ARM repeat"/>
    <property type="match status" value="1"/>
</dbReference>
<comment type="subcellular location">
    <subcellularLocation>
        <location evidence="1 6">Nucleus</location>
    </subcellularLocation>
</comment>
<dbReference type="GO" id="GO:0061775">
    <property type="term" value="F:cohesin loader activity"/>
    <property type="evidence" value="ECO:0007669"/>
    <property type="project" value="InterPro"/>
</dbReference>
<keyword evidence="5 6" id="KW-0131">Cell cycle</keyword>
<feature type="region of interest" description="Disordered" evidence="7">
    <location>
        <begin position="1311"/>
        <end position="1338"/>
    </location>
</feature>
<dbReference type="GO" id="GO:1990414">
    <property type="term" value="P:replication-born double-strand break repair via sister chromatid exchange"/>
    <property type="evidence" value="ECO:0007669"/>
    <property type="project" value="TreeGrafter"/>
</dbReference>
<dbReference type="InterPro" id="IPR024986">
    <property type="entry name" value="Nipped-B_C"/>
</dbReference>
<dbReference type="GO" id="GO:0071169">
    <property type="term" value="P:establishment of protein localization to chromatin"/>
    <property type="evidence" value="ECO:0007669"/>
    <property type="project" value="TreeGrafter"/>
</dbReference>
<dbReference type="EMBL" id="FNXT01001281">
    <property type="protein sequence ID" value="SZX77365.1"/>
    <property type="molecule type" value="Genomic_DNA"/>
</dbReference>
<feature type="compositionally biased region" description="Acidic residues" evidence="7">
    <location>
        <begin position="1917"/>
        <end position="1927"/>
    </location>
</feature>
<feature type="region of interest" description="Disordered" evidence="7">
    <location>
        <begin position="97"/>
        <end position="154"/>
    </location>
</feature>
<dbReference type="Proteomes" id="UP000256970">
    <property type="component" value="Unassembled WGS sequence"/>
</dbReference>
<protein>
    <recommendedName>
        <fullName evidence="6">Sister chromatid cohesion protein</fullName>
    </recommendedName>
</protein>
<feature type="compositionally biased region" description="Gly residues" evidence="7">
    <location>
        <begin position="1887"/>
        <end position="1905"/>
    </location>
</feature>
<feature type="compositionally biased region" description="Low complexity" evidence="7">
    <location>
        <begin position="1869"/>
        <end position="1881"/>
    </location>
</feature>
<dbReference type="InterPro" id="IPR026003">
    <property type="entry name" value="Cohesin_HEAT"/>
</dbReference>
<evidence type="ECO:0000256" key="7">
    <source>
        <dbReference type="SAM" id="MobiDB-lite"/>
    </source>
</evidence>
<reference evidence="9 10" key="1">
    <citation type="submission" date="2016-10" db="EMBL/GenBank/DDBJ databases">
        <authorList>
            <person name="Cai Z."/>
        </authorList>
    </citation>
    <scope>NUCLEOTIDE SEQUENCE [LARGE SCALE GENOMIC DNA]</scope>
</reference>
<evidence type="ECO:0000256" key="1">
    <source>
        <dbReference type="ARBA" id="ARBA00004123"/>
    </source>
</evidence>
<dbReference type="InterPro" id="IPR011989">
    <property type="entry name" value="ARM-like"/>
</dbReference>
<evidence type="ECO:0000256" key="4">
    <source>
        <dbReference type="ARBA" id="ARBA00023242"/>
    </source>
</evidence>
<accession>A0A383WIR8</accession>
<dbReference type="Gene3D" id="1.25.10.10">
    <property type="entry name" value="Leucine-rich Repeat Variant"/>
    <property type="match status" value="1"/>
</dbReference>
<dbReference type="Pfam" id="PF12765">
    <property type="entry name" value="Cohesin_HEAT"/>
    <property type="match status" value="1"/>
</dbReference>